<sequence>MSHDPIESLARNLSDELPVQRDLWPGIERGLDRPRSEPKPTWQRVAGWLTPLLLGTLLGLGGGYWVGHKPGQDPQAMVAMLEVMARQHEARLANARQPFFQVGEQEGKSSEGEQTLKQASQELLQALRQDPFNPALLELWLWVQQKELDLIEQQQQQHRRLQQL</sequence>
<protein>
    <submittedName>
        <fullName evidence="2">Uncharacterized protein</fullName>
    </submittedName>
</protein>
<dbReference type="Proteomes" id="UP000006683">
    <property type="component" value="Chromosome"/>
</dbReference>
<feature type="transmembrane region" description="Helical" evidence="1">
    <location>
        <begin position="45"/>
        <end position="67"/>
    </location>
</feature>
<keyword evidence="3" id="KW-1185">Reference proteome</keyword>
<dbReference type="OrthoDB" id="6227277at2"/>
<evidence type="ECO:0000313" key="3">
    <source>
        <dbReference type="Proteomes" id="UP000006683"/>
    </source>
</evidence>
<name>E1SRU9_FERBD</name>
<dbReference type="RefSeq" id="WP_013344224.1">
    <property type="nucleotide sequence ID" value="NC_014541.1"/>
</dbReference>
<evidence type="ECO:0000256" key="1">
    <source>
        <dbReference type="SAM" id="Phobius"/>
    </source>
</evidence>
<dbReference type="EMBL" id="CP002209">
    <property type="protein sequence ID" value="ADN74918.1"/>
    <property type="molecule type" value="Genomic_DNA"/>
</dbReference>
<gene>
    <name evidence="2" type="ordered locus">Fbal_0707</name>
</gene>
<accession>E1SRU9</accession>
<keyword evidence="1" id="KW-0812">Transmembrane</keyword>
<reference evidence="2 3" key="1">
    <citation type="journal article" date="2010" name="Stand. Genomic Sci.">
        <title>Complete genome sequence of Ferrimonas balearica type strain (PAT).</title>
        <authorList>
            <person name="Nolan M."/>
            <person name="Sikorski J."/>
            <person name="Davenport K."/>
            <person name="Lucas S."/>
            <person name="Glavina Del Rio T."/>
            <person name="Tice H."/>
            <person name="Cheng J."/>
            <person name="Goodwin L."/>
            <person name="Pitluck S."/>
            <person name="Liolios K."/>
            <person name="Ivanova N."/>
            <person name="Mavromatis K."/>
            <person name="Ovchinnikova G."/>
            <person name="Pati A."/>
            <person name="Chen A."/>
            <person name="Palaniappan K."/>
            <person name="Land M."/>
            <person name="Hauser L."/>
            <person name="Chang Y."/>
            <person name="Jeffries C."/>
            <person name="Tapia R."/>
            <person name="Brettin T."/>
            <person name="Detter J."/>
            <person name="Han C."/>
            <person name="Yasawong M."/>
            <person name="Rohde M."/>
            <person name="Tindall B."/>
            <person name="Goker M."/>
            <person name="Woyke T."/>
            <person name="Bristow J."/>
            <person name="Eisen J."/>
            <person name="Markowitz V."/>
            <person name="Hugenholtz P."/>
            <person name="Kyrpides N."/>
            <person name="Klenk H."/>
            <person name="Lapidus A."/>
        </authorList>
    </citation>
    <scope>NUCLEOTIDE SEQUENCE [LARGE SCALE GENOMIC DNA]</scope>
    <source>
        <strain evidence="3">DSM 9799 / CCM 4581 / KCTC 23876 / PAT</strain>
    </source>
</reference>
<dbReference type="HOGENOM" id="CLU_1401602_0_0_6"/>
<proteinExistence type="predicted"/>
<dbReference type="AlphaFoldDB" id="E1SRU9"/>
<organism evidence="2 3">
    <name type="scientific">Ferrimonas balearica (strain DSM 9799 / CCM 4581 / KCTC 23876 / PAT)</name>
    <dbReference type="NCBI Taxonomy" id="550540"/>
    <lineage>
        <taxon>Bacteria</taxon>
        <taxon>Pseudomonadati</taxon>
        <taxon>Pseudomonadota</taxon>
        <taxon>Gammaproteobacteria</taxon>
        <taxon>Alteromonadales</taxon>
        <taxon>Ferrimonadaceae</taxon>
        <taxon>Ferrimonas</taxon>
    </lineage>
</organism>
<dbReference type="KEGG" id="fbl:Fbal_0707"/>
<keyword evidence="1" id="KW-1133">Transmembrane helix</keyword>
<dbReference type="GeneID" id="67180948"/>
<dbReference type="STRING" id="550540.Fbal_0707"/>
<keyword evidence="1" id="KW-0472">Membrane</keyword>
<evidence type="ECO:0000313" key="2">
    <source>
        <dbReference type="EMBL" id="ADN74918.1"/>
    </source>
</evidence>